<evidence type="ECO:0000259" key="4">
    <source>
        <dbReference type="Pfam" id="PF04577"/>
    </source>
</evidence>
<dbReference type="InterPro" id="IPR049625">
    <property type="entry name" value="Glyco_transf_61_cat"/>
</dbReference>
<evidence type="ECO:0000256" key="2">
    <source>
        <dbReference type="ARBA" id="ARBA00022679"/>
    </source>
</evidence>
<feature type="domain" description="Glycosyltransferase 61 catalytic" evidence="4">
    <location>
        <begin position="101"/>
        <end position="289"/>
    </location>
</feature>
<organism evidence="5">
    <name type="scientific">viral metagenome</name>
    <dbReference type="NCBI Taxonomy" id="1070528"/>
    <lineage>
        <taxon>unclassified sequences</taxon>
        <taxon>metagenomes</taxon>
        <taxon>organismal metagenomes</taxon>
    </lineage>
</organism>
<name>A0A6C0KKT7_9ZZZZ</name>
<accession>A0A6C0KKT7</accession>
<proteinExistence type="predicted"/>
<evidence type="ECO:0000313" key="5">
    <source>
        <dbReference type="EMBL" id="QHU18229.1"/>
    </source>
</evidence>
<dbReference type="PANTHER" id="PTHR20961">
    <property type="entry name" value="GLYCOSYLTRANSFERASE"/>
    <property type="match status" value="1"/>
</dbReference>
<reference evidence="5" key="1">
    <citation type="journal article" date="2020" name="Nature">
        <title>Giant virus diversity and host interactions through global metagenomics.</title>
        <authorList>
            <person name="Schulz F."/>
            <person name="Roux S."/>
            <person name="Paez-Espino D."/>
            <person name="Jungbluth S."/>
            <person name="Walsh D.A."/>
            <person name="Denef V.J."/>
            <person name="McMahon K.D."/>
            <person name="Konstantinidis K.T."/>
            <person name="Eloe-Fadrosh E.A."/>
            <person name="Kyrpides N.C."/>
            <person name="Woyke T."/>
        </authorList>
    </citation>
    <scope>NUCLEOTIDE SEQUENCE</scope>
    <source>
        <strain evidence="5">GVMAG-S-3300013006-138</strain>
    </source>
</reference>
<keyword evidence="3" id="KW-0325">Glycoprotein</keyword>
<evidence type="ECO:0000256" key="3">
    <source>
        <dbReference type="ARBA" id="ARBA00023180"/>
    </source>
</evidence>
<protein>
    <recommendedName>
        <fullName evidence="4">Glycosyltransferase 61 catalytic domain-containing protein</fullName>
    </recommendedName>
</protein>
<dbReference type="InterPro" id="IPR007657">
    <property type="entry name" value="Glycosyltransferase_61"/>
</dbReference>
<evidence type="ECO:0000256" key="1">
    <source>
        <dbReference type="ARBA" id="ARBA00022676"/>
    </source>
</evidence>
<keyword evidence="2" id="KW-0808">Transferase</keyword>
<sequence length="410" mass="46957">MNISPIRQSKNAGVVHQLEDSLRDSFVLELNNVELSGRNLHYPNCLLKIQSGLISPYDERVMSLKRDSFYDNNIWDGYQLYTKINTFEDPVFFFVYNVDNYYHYIYDTLSILASYFIIKNKYPNIKLMINTSHPDKIQLAPFVREFLKVYGITDFILPSLTTTYKKMFVSTSFTHGGKSNEPPSVLAKSIWNPSTVELINTPKRFYISRRSWIHGKTENIGTNYTTRRKCMNEDAVVALLEGNGIQEVFTELLTTEEKLAYFKNAELVVGVVGGGMCNLLFSPPSTKVVCINTPGFLDINARFQHSMNHTKIVYSNSTKHYEENVKFQLYTRVKIINTASDHYGLVGEIESRVNGKTYTVRLSSNDIAGFSQDFLLETKNFPEEELEAIDNGLNSPYICDIQMLENDLLA</sequence>
<dbReference type="AlphaFoldDB" id="A0A6C0KKT7"/>
<dbReference type="GO" id="GO:0016757">
    <property type="term" value="F:glycosyltransferase activity"/>
    <property type="evidence" value="ECO:0007669"/>
    <property type="project" value="UniProtKB-KW"/>
</dbReference>
<dbReference type="Pfam" id="PF04577">
    <property type="entry name" value="Glyco_transf_61"/>
    <property type="match status" value="1"/>
</dbReference>
<dbReference type="EMBL" id="MN740926">
    <property type="protein sequence ID" value="QHU18229.1"/>
    <property type="molecule type" value="Genomic_DNA"/>
</dbReference>
<keyword evidence="1" id="KW-0328">Glycosyltransferase</keyword>